<dbReference type="PANTHER" id="PTHR33103">
    <property type="entry name" value="OS01G0153900 PROTEIN"/>
    <property type="match status" value="1"/>
</dbReference>
<protein>
    <recommendedName>
        <fullName evidence="3">DUF674 family protein</fullName>
    </recommendedName>
</protein>
<name>A0A9D4VYT7_PEA</name>
<proteinExistence type="predicted"/>
<dbReference type="AlphaFoldDB" id="A0A9D4VYT7"/>
<dbReference type="Pfam" id="PF05056">
    <property type="entry name" value="DUF674"/>
    <property type="match status" value="1"/>
</dbReference>
<evidence type="ECO:0008006" key="3">
    <source>
        <dbReference type="Google" id="ProtNLM"/>
    </source>
</evidence>
<dbReference type="EMBL" id="JAMSHJ010000007">
    <property type="protein sequence ID" value="KAI5391923.1"/>
    <property type="molecule type" value="Genomic_DNA"/>
</dbReference>
<sequence>MASIQEPKFPLRLLVDKEKNRVVVAESKSDLVDILFSFLTLPLGTIIRLVSNNQHDHIHEINDQPQDTFGCIHNLYKSVENFSDGVFWNNICKTMLLRPRNPCEALCKKLKLNLDDSESTKYFMCGRCNRGSDWFLSTFVGASCCYCGKLMDKEMKLHGDFGEEGLGDGVFVKKGSLYLIFDDLKVLQNSPGNSVQQLLQLGYKNLNKFKQISLNVGLKEILDLLKQSLISNSPLTDIFLANKECKKMHRFSPKQGPKVEKWTNIKLKLMVRKSKKKILYAEAEGDFVDFLLSFLTTPIGSILEQLDGDFSLRSMENLHKSVKEFNPSWLIKPLLGNPLPNPKVASQFGCKKQPLINIYEEKTPSYWYGKGVVKNHICYSNVNGVISKKKSGVKNPEAMKLFDPRSAYGRTESALGFVKRPSLFVVWDDLQVTPLANSSSISFLHKMNVSLDDLEEHVVSIGETEALNLLGASLVSSKEALTEGLFHLLLRPKEEDSD</sequence>
<keyword evidence="2" id="KW-1185">Reference proteome</keyword>
<comment type="caution">
    <text evidence="1">The sequence shown here is derived from an EMBL/GenBank/DDBJ whole genome shotgun (WGS) entry which is preliminary data.</text>
</comment>
<organism evidence="1 2">
    <name type="scientific">Pisum sativum</name>
    <name type="common">Garden pea</name>
    <name type="synonym">Lathyrus oleraceus</name>
    <dbReference type="NCBI Taxonomy" id="3888"/>
    <lineage>
        <taxon>Eukaryota</taxon>
        <taxon>Viridiplantae</taxon>
        <taxon>Streptophyta</taxon>
        <taxon>Embryophyta</taxon>
        <taxon>Tracheophyta</taxon>
        <taxon>Spermatophyta</taxon>
        <taxon>Magnoliopsida</taxon>
        <taxon>eudicotyledons</taxon>
        <taxon>Gunneridae</taxon>
        <taxon>Pentapetalae</taxon>
        <taxon>rosids</taxon>
        <taxon>fabids</taxon>
        <taxon>Fabales</taxon>
        <taxon>Fabaceae</taxon>
        <taxon>Papilionoideae</taxon>
        <taxon>50 kb inversion clade</taxon>
        <taxon>NPAAA clade</taxon>
        <taxon>Hologalegina</taxon>
        <taxon>IRL clade</taxon>
        <taxon>Fabeae</taxon>
        <taxon>Lathyrus</taxon>
    </lineage>
</organism>
<dbReference type="OrthoDB" id="1277335at2759"/>
<gene>
    <name evidence="1" type="ORF">KIW84_076647</name>
</gene>
<dbReference type="Gramene" id="Psat07G0664700-T1">
    <property type="protein sequence ID" value="KAI5391923.1"/>
    <property type="gene ID" value="KIW84_076647"/>
</dbReference>
<evidence type="ECO:0000313" key="2">
    <source>
        <dbReference type="Proteomes" id="UP001058974"/>
    </source>
</evidence>
<evidence type="ECO:0000313" key="1">
    <source>
        <dbReference type="EMBL" id="KAI5391923.1"/>
    </source>
</evidence>
<dbReference type="Proteomes" id="UP001058974">
    <property type="component" value="Chromosome 7"/>
</dbReference>
<accession>A0A9D4VYT7</accession>
<dbReference type="InterPro" id="IPR007750">
    <property type="entry name" value="DUF674"/>
</dbReference>
<reference evidence="1 2" key="1">
    <citation type="journal article" date="2022" name="Nat. Genet.">
        <title>Improved pea reference genome and pan-genome highlight genomic features and evolutionary characteristics.</title>
        <authorList>
            <person name="Yang T."/>
            <person name="Liu R."/>
            <person name="Luo Y."/>
            <person name="Hu S."/>
            <person name="Wang D."/>
            <person name="Wang C."/>
            <person name="Pandey M.K."/>
            <person name="Ge S."/>
            <person name="Xu Q."/>
            <person name="Li N."/>
            <person name="Li G."/>
            <person name="Huang Y."/>
            <person name="Saxena R.K."/>
            <person name="Ji Y."/>
            <person name="Li M."/>
            <person name="Yan X."/>
            <person name="He Y."/>
            <person name="Liu Y."/>
            <person name="Wang X."/>
            <person name="Xiang C."/>
            <person name="Varshney R.K."/>
            <person name="Ding H."/>
            <person name="Gao S."/>
            <person name="Zong X."/>
        </authorList>
    </citation>
    <scope>NUCLEOTIDE SEQUENCE [LARGE SCALE GENOMIC DNA]</scope>
    <source>
        <strain evidence="1 2">cv. Zhongwan 6</strain>
    </source>
</reference>
<dbReference type="PANTHER" id="PTHR33103:SF93">
    <property type="entry name" value="DUF674 FAMILY PROTEIN"/>
    <property type="match status" value="1"/>
</dbReference>